<proteinExistence type="predicted"/>
<keyword evidence="3" id="KW-1185">Reference proteome</keyword>
<accession>A0A9W8YGB2</accession>
<feature type="region of interest" description="Disordered" evidence="1">
    <location>
        <begin position="152"/>
        <end position="171"/>
    </location>
</feature>
<name>A0A9W8YGB2_9PLEO</name>
<sequence length="425" mass="48383">MHTWNPFFASEQHALVKNTPGLAKAYDIADMALDNGLDLDHWRNEVRNTAVTTVNSSAYKAEAEAEDEHEDEPEDHDRDLKRGIRASQRSFYAGRGKNLSAPSKTSIRSLRRGSTLNQRMFKTFRELVDQQKQDLLDNELFGPLNNFPRIGAKGTAHEGPESAKSAPSSTANNPFSWLRLGNAVPPTSDVVESELSASKEFVLVYVGPFKEERTLRKDRVWERPYFRNPQAGINHFKLNNAGTWVLAHPKLADVNPGDFVFVAEFLESDDFGHRCPEGGEQVQWAFAQNMSAWAQALKLGMTDLLEHVINKLERLAPWDLWCIMAFACQVYKPSDGLLLPAEERMREILSTQIARTFWVYIEDDALCKSFRQRLSQAPELELDICLRRVDLLNAQLQAEEAKEQKDEDEDEDETQYDTDLDVYMG</sequence>
<organism evidence="2 3">
    <name type="scientific">Neocucurbitaria cava</name>
    <dbReference type="NCBI Taxonomy" id="798079"/>
    <lineage>
        <taxon>Eukaryota</taxon>
        <taxon>Fungi</taxon>
        <taxon>Dikarya</taxon>
        <taxon>Ascomycota</taxon>
        <taxon>Pezizomycotina</taxon>
        <taxon>Dothideomycetes</taxon>
        <taxon>Pleosporomycetidae</taxon>
        <taxon>Pleosporales</taxon>
        <taxon>Pleosporineae</taxon>
        <taxon>Cucurbitariaceae</taxon>
        <taxon>Neocucurbitaria</taxon>
    </lineage>
</organism>
<evidence type="ECO:0000313" key="2">
    <source>
        <dbReference type="EMBL" id="KAJ4377429.1"/>
    </source>
</evidence>
<reference evidence="2" key="1">
    <citation type="submission" date="2022-10" db="EMBL/GenBank/DDBJ databases">
        <title>Tapping the CABI collections for fungal endophytes: first genome assemblies for Collariella, Neodidymelliopsis, Ascochyta clinopodiicola, Didymella pomorum, Didymosphaeria variabile, Neocosmospora piperis and Neocucurbitaria cava.</title>
        <authorList>
            <person name="Hill R."/>
        </authorList>
    </citation>
    <scope>NUCLEOTIDE SEQUENCE</scope>
    <source>
        <strain evidence="2">IMI 356814</strain>
    </source>
</reference>
<feature type="compositionally biased region" description="Acidic residues" evidence="1">
    <location>
        <begin position="406"/>
        <end position="425"/>
    </location>
</feature>
<gene>
    <name evidence="2" type="ORF">N0V83_000254</name>
</gene>
<feature type="region of interest" description="Disordered" evidence="1">
    <location>
        <begin position="399"/>
        <end position="425"/>
    </location>
</feature>
<comment type="caution">
    <text evidence="2">The sequence shown here is derived from an EMBL/GenBank/DDBJ whole genome shotgun (WGS) entry which is preliminary data.</text>
</comment>
<feature type="region of interest" description="Disordered" evidence="1">
    <location>
        <begin position="54"/>
        <end position="80"/>
    </location>
</feature>
<dbReference type="EMBL" id="JAPEUY010000001">
    <property type="protein sequence ID" value="KAJ4377429.1"/>
    <property type="molecule type" value="Genomic_DNA"/>
</dbReference>
<dbReference type="OrthoDB" id="3767798at2759"/>
<dbReference type="Proteomes" id="UP001140560">
    <property type="component" value="Unassembled WGS sequence"/>
</dbReference>
<evidence type="ECO:0000313" key="3">
    <source>
        <dbReference type="Proteomes" id="UP001140560"/>
    </source>
</evidence>
<protein>
    <submittedName>
        <fullName evidence="2">Uncharacterized protein</fullName>
    </submittedName>
</protein>
<dbReference type="AlphaFoldDB" id="A0A9W8YGB2"/>
<evidence type="ECO:0000256" key="1">
    <source>
        <dbReference type="SAM" id="MobiDB-lite"/>
    </source>
</evidence>
<feature type="compositionally biased region" description="Acidic residues" evidence="1">
    <location>
        <begin position="64"/>
        <end position="74"/>
    </location>
</feature>